<dbReference type="PANTHER" id="PTHR11908">
    <property type="entry name" value="XANTHINE DEHYDROGENASE"/>
    <property type="match status" value="1"/>
</dbReference>
<comment type="caution">
    <text evidence="4">The sequence shown here is derived from an EMBL/GenBank/DDBJ whole genome shotgun (WGS) entry which is preliminary data.</text>
</comment>
<evidence type="ECO:0000313" key="4">
    <source>
        <dbReference type="EMBL" id="GAI15594.1"/>
    </source>
</evidence>
<keyword evidence="1" id="KW-0500">Molybdenum</keyword>
<protein>
    <submittedName>
        <fullName evidence="4">Uncharacterized protein</fullName>
    </submittedName>
</protein>
<dbReference type="AlphaFoldDB" id="X1NAC1"/>
<feature type="non-terminal residue" evidence="4">
    <location>
        <position position="269"/>
    </location>
</feature>
<dbReference type="EMBL" id="BARV01010726">
    <property type="protein sequence ID" value="GAI15594.1"/>
    <property type="molecule type" value="Genomic_DNA"/>
</dbReference>
<feature type="domain" description="Aldehyde oxidase/xanthine dehydrogenase first molybdopterin binding" evidence="2">
    <location>
        <begin position="1"/>
        <end position="93"/>
    </location>
</feature>
<feature type="domain" description="Aldehyde oxidase/xanthine dehydrogenase second molybdopterin binding" evidence="3">
    <location>
        <begin position="119"/>
        <end position="268"/>
    </location>
</feature>
<dbReference type="PANTHER" id="PTHR11908:SF132">
    <property type="entry name" value="ALDEHYDE OXIDASE 1-RELATED"/>
    <property type="match status" value="1"/>
</dbReference>
<name>X1NAC1_9ZZZZ</name>
<dbReference type="GO" id="GO:0005506">
    <property type="term" value="F:iron ion binding"/>
    <property type="evidence" value="ECO:0007669"/>
    <property type="project" value="InterPro"/>
</dbReference>
<dbReference type="InterPro" id="IPR037165">
    <property type="entry name" value="AldOxase/xan_DH_Mopterin-bd_sf"/>
</dbReference>
<sequence length="269" mass="29079">GTLTAMQVYMLGRLGGYMGCGPMASAIGMVFGLGHYRCPNRVGEANMVMTNTPVSGAMRGFGNPAMMWGIEQLVDEAAEKLGMNPLKIRLKNIKKAGEIANMGLRLESTYLDECIKRGAEAIGWKEKWGKKKEGKMRRGVGIATMTHCSGAAPLYLDHSNAFIKLNEDGSADLTVYPAPLGQHIWGALSQIAAEELGILAEDIHIVTGDTDITLFEYGSDASRSTYAIGNATLIAAHQAKEQILERAAKMLGVSPDELEIKERQVYVKA</sequence>
<accession>X1NAC1</accession>
<feature type="non-terminal residue" evidence="4">
    <location>
        <position position="1"/>
    </location>
</feature>
<reference evidence="4" key="1">
    <citation type="journal article" date="2014" name="Front. Microbiol.">
        <title>High frequency of phylogenetically diverse reductive dehalogenase-homologous genes in deep subseafloor sedimentary metagenomes.</title>
        <authorList>
            <person name="Kawai M."/>
            <person name="Futagami T."/>
            <person name="Toyoda A."/>
            <person name="Takaki Y."/>
            <person name="Nishi S."/>
            <person name="Hori S."/>
            <person name="Arai W."/>
            <person name="Tsubouchi T."/>
            <person name="Morono Y."/>
            <person name="Uchiyama I."/>
            <person name="Ito T."/>
            <person name="Fujiyama A."/>
            <person name="Inagaki F."/>
            <person name="Takami H."/>
        </authorList>
    </citation>
    <scope>NUCLEOTIDE SEQUENCE</scope>
    <source>
        <strain evidence="4">Expedition CK06-06</strain>
    </source>
</reference>
<evidence type="ECO:0000259" key="3">
    <source>
        <dbReference type="Pfam" id="PF20256"/>
    </source>
</evidence>
<dbReference type="InterPro" id="IPR008274">
    <property type="entry name" value="AldOxase/xan_DH_MoCoBD1"/>
</dbReference>
<dbReference type="SUPFAM" id="SSF56003">
    <property type="entry name" value="Molybdenum cofactor-binding domain"/>
    <property type="match status" value="1"/>
</dbReference>
<dbReference type="InterPro" id="IPR016208">
    <property type="entry name" value="Ald_Oxase/xanthine_DH-like"/>
</dbReference>
<dbReference type="GO" id="GO:0016491">
    <property type="term" value="F:oxidoreductase activity"/>
    <property type="evidence" value="ECO:0007669"/>
    <property type="project" value="InterPro"/>
</dbReference>
<evidence type="ECO:0000259" key="2">
    <source>
        <dbReference type="Pfam" id="PF02738"/>
    </source>
</evidence>
<dbReference type="InterPro" id="IPR046867">
    <property type="entry name" value="AldOxase/xan_DH_MoCoBD2"/>
</dbReference>
<evidence type="ECO:0000256" key="1">
    <source>
        <dbReference type="ARBA" id="ARBA00022505"/>
    </source>
</evidence>
<organism evidence="4">
    <name type="scientific">marine sediment metagenome</name>
    <dbReference type="NCBI Taxonomy" id="412755"/>
    <lineage>
        <taxon>unclassified sequences</taxon>
        <taxon>metagenomes</taxon>
        <taxon>ecological metagenomes</taxon>
    </lineage>
</organism>
<dbReference type="Gene3D" id="3.30.365.10">
    <property type="entry name" value="Aldehyde oxidase/xanthine dehydrogenase, molybdopterin binding domain"/>
    <property type="match status" value="2"/>
</dbReference>
<dbReference type="Pfam" id="PF02738">
    <property type="entry name" value="MoCoBD_1"/>
    <property type="match status" value="1"/>
</dbReference>
<dbReference type="Pfam" id="PF20256">
    <property type="entry name" value="MoCoBD_2"/>
    <property type="match status" value="1"/>
</dbReference>
<gene>
    <name evidence="4" type="ORF">S06H3_20655</name>
</gene>
<proteinExistence type="predicted"/>